<accession>A0A2Z6QM38</accession>
<evidence type="ECO:0000259" key="2">
    <source>
        <dbReference type="Pfam" id="PF13358"/>
    </source>
</evidence>
<dbReference type="InterPro" id="IPR002492">
    <property type="entry name" value="Transposase_Tc1-like"/>
</dbReference>
<dbReference type="PANTHER" id="PTHR23022">
    <property type="entry name" value="TRANSPOSABLE ELEMENT-RELATED"/>
    <property type="match status" value="1"/>
</dbReference>
<dbReference type="SUPFAM" id="SSF46689">
    <property type="entry name" value="Homeodomain-like"/>
    <property type="match status" value="1"/>
</dbReference>
<dbReference type="Gene3D" id="1.10.10.10">
    <property type="entry name" value="Winged helix-like DNA-binding domain superfamily/Winged helix DNA-binding domain"/>
    <property type="match status" value="1"/>
</dbReference>
<dbReference type="Proteomes" id="UP000247702">
    <property type="component" value="Unassembled WGS sequence"/>
</dbReference>
<feature type="domain" description="Tc1-like transposase DDE" evidence="2">
    <location>
        <begin position="120"/>
        <end position="266"/>
    </location>
</feature>
<proteinExistence type="predicted"/>
<dbReference type="PANTHER" id="PTHR23022:SF134">
    <property type="entry name" value="TRANSPOSABLE ELEMENT TC1 TRANSPOSASE"/>
    <property type="match status" value="1"/>
</dbReference>
<dbReference type="GO" id="GO:0006313">
    <property type="term" value="P:DNA transposition"/>
    <property type="evidence" value="ECO:0007669"/>
    <property type="project" value="InterPro"/>
</dbReference>
<comment type="caution">
    <text evidence="3">The sequence shown here is derived from an EMBL/GenBank/DDBJ whole genome shotgun (WGS) entry which is preliminary data.</text>
</comment>
<feature type="domain" description="Transposase Tc1-like" evidence="1">
    <location>
        <begin position="57"/>
        <end position="110"/>
    </location>
</feature>
<dbReference type="InterPro" id="IPR036397">
    <property type="entry name" value="RNaseH_sf"/>
</dbReference>
<dbReference type="AlphaFoldDB" id="A0A2Z6QM38"/>
<dbReference type="Pfam" id="PF01498">
    <property type="entry name" value="HTH_Tnp_Tc3_2"/>
    <property type="match status" value="1"/>
</dbReference>
<dbReference type="InterPro" id="IPR036388">
    <property type="entry name" value="WH-like_DNA-bd_sf"/>
</dbReference>
<reference evidence="3 4" key="1">
    <citation type="submission" date="2017-11" db="EMBL/GenBank/DDBJ databases">
        <title>The genome of Rhizophagus clarus HR1 reveals common genetic basis of auxotrophy among arbuscular mycorrhizal fungi.</title>
        <authorList>
            <person name="Kobayashi Y."/>
        </authorList>
    </citation>
    <scope>NUCLEOTIDE SEQUENCE [LARGE SCALE GENOMIC DNA]</scope>
    <source>
        <strain evidence="3 4">HR1</strain>
    </source>
</reference>
<name>A0A2Z6QM38_9GLOM</name>
<dbReference type="Gene3D" id="3.30.420.10">
    <property type="entry name" value="Ribonuclease H-like superfamily/Ribonuclease H"/>
    <property type="match status" value="1"/>
</dbReference>
<dbReference type="InterPro" id="IPR009057">
    <property type="entry name" value="Homeodomain-like_sf"/>
</dbReference>
<dbReference type="EMBL" id="BEXD01000947">
    <property type="protein sequence ID" value="GBB91313.1"/>
    <property type="molecule type" value="Genomic_DNA"/>
</dbReference>
<dbReference type="InterPro" id="IPR038717">
    <property type="entry name" value="Tc1-like_DDE_dom"/>
</dbReference>
<evidence type="ECO:0008006" key="5">
    <source>
        <dbReference type="Google" id="ProtNLM"/>
    </source>
</evidence>
<protein>
    <recommendedName>
        <fullName evidence="5">Tc1-like transposase DDE domain-containing protein</fullName>
    </recommendedName>
</protein>
<dbReference type="GO" id="GO:0015074">
    <property type="term" value="P:DNA integration"/>
    <property type="evidence" value="ECO:0007669"/>
    <property type="project" value="InterPro"/>
</dbReference>
<evidence type="ECO:0000313" key="4">
    <source>
        <dbReference type="Proteomes" id="UP000247702"/>
    </source>
</evidence>
<dbReference type="GO" id="GO:0003677">
    <property type="term" value="F:DNA binding"/>
    <property type="evidence" value="ECO:0007669"/>
    <property type="project" value="InterPro"/>
</dbReference>
<evidence type="ECO:0000313" key="3">
    <source>
        <dbReference type="EMBL" id="GBB91313.1"/>
    </source>
</evidence>
<dbReference type="Pfam" id="PF13358">
    <property type="entry name" value="DDE_3"/>
    <property type="match status" value="1"/>
</dbReference>
<gene>
    <name evidence="3" type="ORF">RclHR1_18500002</name>
</gene>
<dbReference type="STRING" id="94130.A0A2Z6QM38"/>
<organism evidence="3 4">
    <name type="scientific">Rhizophagus clarus</name>
    <dbReference type="NCBI Taxonomy" id="94130"/>
    <lineage>
        <taxon>Eukaryota</taxon>
        <taxon>Fungi</taxon>
        <taxon>Fungi incertae sedis</taxon>
        <taxon>Mucoromycota</taxon>
        <taxon>Glomeromycotina</taxon>
        <taxon>Glomeromycetes</taxon>
        <taxon>Glomerales</taxon>
        <taxon>Glomeraceae</taxon>
        <taxon>Rhizophagus</taxon>
    </lineage>
</organism>
<sequence length="310" mass="36110">MPGKQVSKTNQERIIGTYLIGTKQRVISVQLNIPESTVYDIVKKYKETGSTESKQHDVTDKFNTSLDTTFHYNTVRRYLHNEGLGSYTAKKKPRLTEKHRTDRLKWCKDKKNWAEEWKQVVWSDKSKFALFQSDGRAKVWRSPEEMYNKDCIQSTVKFGGGSVMFWGCFGWHGVGPLIVVEGNMDSDEYVNILANHFIPWVDNYPNSIFQQDGASCHTSTYTVWWMRTHNIPILDWVAQSPDLNPIENLWNHLDSQVQKRKPVPRSKQELIEVIQDEWRKITIETCQRLILSMPNRVKAVIKAKGGHTKY</sequence>
<keyword evidence="4" id="KW-1185">Reference proteome</keyword>
<dbReference type="InterPro" id="IPR052338">
    <property type="entry name" value="Transposase_5"/>
</dbReference>
<evidence type="ECO:0000259" key="1">
    <source>
        <dbReference type="Pfam" id="PF01498"/>
    </source>
</evidence>